<comment type="subcellular location">
    <subcellularLocation>
        <location evidence="1">Cell membrane</location>
        <topology evidence="1">Multi-pass membrane protein</topology>
    </subcellularLocation>
</comment>
<protein>
    <submittedName>
        <fullName evidence="7">CidA/LrgA family protein</fullName>
    </submittedName>
</protein>
<reference evidence="8" key="1">
    <citation type="journal article" date="2019" name="Int. J. Syst. Evol. Microbiol.">
        <title>The Global Catalogue of Microorganisms (GCM) 10K type strain sequencing project: providing services to taxonomists for standard genome sequencing and annotation.</title>
        <authorList>
            <consortium name="The Broad Institute Genomics Platform"/>
            <consortium name="The Broad Institute Genome Sequencing Center for Infectious Disease"/>
            <person name="Wu L."/>
            <person name="Ma J."/>
        </authorList>
    </citation>
    <scope>NUCLEOTIDE SEQUENCE [LARGE SCALE GENOMIC DNA]</scope>
    <source>
        <strain evidence="8">CCM 8933</strain>
    </source>
</reference>
<keyword evidence="3 6" id="KW-0812">Transmembrane</keyword>
<organism evidence="7 8">
    <name type="scientific">Lactiplantibacillus daowaiensis</name>
    <dbReference type="NCBI Taxonomy" id="2559918"/>
    <lineage>
        <taxon>Bacteria</taxon>
        <taxon>Bacillati</taxon>
        <taxon>Bacillota</taxon>
        <taxon>Bacilli</taxon>
        <taxon>Lactobacillales</taxon>
        <taxon>Lactobacillaceae</taxon>
        <taxon>Lactiplantibacillus</taxon>
    </lineage>
</organism>
<feature type="transmembrane region" description="Helical" evidence="6">
    <location>
        <begin position="40"/>
        <end position="57"/>
    </location>
</feature>
<comment type="caution">
    <text evidence="7">The sequence shown here is derived from an EMBL/GenBank/DDBJ whole genome shotgun (WGS) entry which is preliminary data.</text>
</comment>
<dbReference type="PANTHER" id="PTHR33931">
    <property type="entry name" value="HOLIN-LIKE PROTEIN CIDA-RELATED"/>
    <property type="match status" value="1"/>
</dbReference>
<feature type="transmembrane region" description="Helical" evidence="6">
    <location>
        <begin position="69"/>
        <end position="87"/>
    </location>
</feature>
<feature type="transmembrane region" description="Helical" evidence="6">
    <location>
        <begin position="99"/>
        <end position="122"/>
    </location>
</feature>
<keyword evidence="8" id="KW-1185">Reference proteome</keyword>
<name>A0ABW1S0K1_9LACO</name>
<keyword evidence="5 6" id="KW-0472">Membrane</keyword>
<dbReference type="EMBL" id="JBHSSC010000036">
    <property type="protein sequence ID" value="MFC6181298.1"/>
    <property type="molecule type" value="Genomic_DNA"/>
</dbReference>
<sequence length="142" mass="16112">MPKKFKGKFIKQIMIYGLILLASSLISELINQLWPGFPMPPALIGMIMLYLLLTFKIVKLEQVEGVSNFFVQIISLIFIPSGIALVTKLDVLKNEGLQIVLVVIVSTLMLLLFTAGIAWLLVQVKEWVIERRNNRQAELEED</sequence>
<dbReference type="PANTHER" id="PTHR33931:SF4">
    <property type="entry name" value="ANTIHOLIN-LIKE PROTEIN LRGA"/>
    <property type="match status" value="1"/>
</dbReference>
<accession>A0ABW1S0K1</accession>
<keyword evidence="2" id="KW-1003">Cell membrane</keyword>
<evidence type="ECO:0000256" key="2">
    <source>
        <dbReference type="ARBA" id="ARBA00022475"/>
    </source>
</evidence>
<evidence type="ECO:0000256" key="4">
    <source>
        <dbReference type="ARBA" id="ARBA00022989"/>
    </source>
</evidence>
<evidence type="ECO:0000256" key="1">
    <source>
        <dbReference type="ARBA" id="ARBA00004651"/>
    </source>
</evidence>
<evidence type="ECO:0000313" key="7">
    <source>
        <dbReference type="EMBL" id="MFC6181298.1"/>
    </source>
</evidence>
<dbReference type="RefSeq" id="WP_137629120.1">
    <property type="nucleotide sequence ID" value="NZ_BJDJ01000017.1"/>
</dbReference>
<dbReference type="Pfam" id="PF03788">
    <property type="entry name" value="LrgA"/>
    <property type="match status" value="1"/>
</dbReference>
<proteinExistence type="predicted"/>
<feature type="transmembrane region" description="Helical" evidence="6">
    <location>
        <begin position="12"/>
        <end position="34"/>
    </location>
</feature>
<evidence type="ECO:0000313" key="8">
    <source>
        <dbReference type="Proteomes" id="UP001596282"/>
    </source>
</evidence>
<gene>
    <name evidence="7" type="ORF">ACFP5Y_08705</name>
</gene>
<evidence type="ECO:0000256" key="6">
    <source>
        <dbReference type="SAM" id="Phobius"/>
    </source>
</evidence>
<evidence type="ECO:0000256" key="3">
    <source>
        <dbReference type="ARBA" id="ARBA00022692"/>
    </source>
</evidence>
<evidence type="ECO:0000256" key="5">
    <source>
        <dbReference type="ARBA" id="ARBA00023136"/>
    </source>
</evidence>
<dbReference type="Proteomes" id="UP001596282">
    <property type="component" value="Unassembled WGS sequence"/>
</dbReference>
<keyword evidence="4 6" id="KW-1133">Transmembrane helix</keyword>
<dbReference type="InterPro" id="IPR005538">
    <property type="entry name" value="LrgA/CidA"/>
</dbReference>